<dbReference type="AlphaFoldDB" id="A0A162Q1K6"/>
<protein>
    <submittedName>
        <fullName evidence="1">Uncharacterized protein</fullName>
    </submittedName>
</protein>
<dbReference type="Proteomes" id="UP000076858">
    <property type="component" value="Unassembled WGS sequence"/>
</dbReference>
<comment type="caution">
    <text evidence="1">The sequence shown here is derived from an EMBL/GenBank/DDBJ whole genome shotgun (WGS) entry which is preliminary data.</text>
</comment>
<name>A0A162Q1K6_9CRUS</name>
<accession>A0A162Q1K6</accession>
<gene>
    <name evidence="1" type="ORF">APZ42_014188</name>
</gene>
<dbReference type="EMBL" id="LRGB01000389">
    <property type="protein sequence ID" value="KZS19319.1"/>
    <property type="molecule type" value="Genomic_DNA"/>
</dbReference>
<organism evidence="1 2">
    <name type="scientific">Daphnia magna</name>
    <dbReference type="NCBI Taxonomy" id="35525"/>
    <lineage>
        <taxon>Eukaryota</taxon>
        <taxon>Metazoa</taxon>
        <taxon>Ecdysozoa</taxon>
        <taxon>Arthropoda</taxon>
        <taxon>Crustacea</taxon>
        <taxon>Branchiopoda</taxon>
        <taxon>Diplostraca</taxon>
        <taxon>Cladocera</taxon>
        <taxon>Anomopoda</taxon>
        <taxon>Daphniidae</taxon>
        <taxon>Daphnia</taxon>
    </lineage>
</organism>
<sequence length="90" mass="10114">MSSFLTTAENISLFFHICECVIVWRIPPFIFLFLKPQKTADAATALCVCVATDAASLFITIQTQIPGPTSSRTCIFSCFFEMPPIFRRSR</sequence>
<evidence type="ECO:0000313" key="1">
    <source>
        <dbReference type="EMBL" id="KZS19319.1"/>
    </source>
</evidence>
<reference evidence="1 2" key="1">
    <citation type="submission" date="2016-03" db="EMBL/GenBank/DDBJ databases">
        <title>EvidentialGene: Evidence-directed Construction of Genes on Genomes.</title>
        <authorList>
            <person name="Gilbert D.G."/>
            <person name="Choi J.-H."/>
            <person name="Mockaitis K."/>
            <person name="Colbourne J."/>
            <person name="Pfrender M."/>
        </authorList>
    </citation>
    <scope>NUCLEOTIDE SEQUENCE [LARGE SCALE GENOMIC DNA]</scope>
    <source>
        <strain evidence="1 2">Xinb3</strain>
        <tissue evidence="1">Complete organism</tissue>
    </source>
</reference>
<evidence type="ECO:0000313" key="2">
    <source>
        <dbReference type="Proteomes" id="UP000076858"/>
    </source>
</evidence>
<keyword evidence="2" id="KW-1185">Reference proteome</keyword>
<proteinExistence type="predicted"/>